<dbReference type="SUPFAM" id="SSF53850">
    <property type="entry name" value="Periplasmic binding protein-like II"/>
    <property type="match status" value="1"/>
</dbReference>
<dbReference type="CDD" id="cd01071">
    <property type="entry name" value="PBP2_PhnD_like"/>
    <property type="match status" value="1"/>
</dbReference>
<dbReference type="InterPro" id="IPR005770">
    <property type="entry name" value="PhnD"/>
</dbReference>
<gene>
    <name evidence="2" type="ORF">METZ01_LOCUS99229</name>
</gene>
<dbReference type="NCBIfam" id="TIGR01098">
    <property type="entry name" value="3A0109s03R"/>
    <property type="match status" value="1"/>
</dbReference>
<organism evidence="2">
    <name type="scientific">marine metagenome</name>
    <dbReference type="NCBI Taxonomy" id="408172"/>
    <lineage>
        <taxon>unclassified sequences</taxon>
        <taxon>metagenomes</taxon>
        <taxon>ecological metagenomes</taxon>
    </lineage>
</organism>
<keyword evidence="1" id="KW-0732">Signal</keyword>
<sequence length="304" mass="33763">MLKKIMFSLFAILMTYWMAIDQEALAANCENPDSLTFAMVPTEETVAELELYKPVTDRMAKLTGKKISFYMPTSYASVVEGLLSHFVDVAVLGPYTYVIANSKDPTVEVFATYAKRPGHMQEEGPGYRGVLISKKGTKYTSIKSLKGSLVGLTDPGSTSGNLMPRVAFTKVIGMDLEKFFSKVVYTGSHELSTVAVVQGKVDAAFVASHRFDNVVNKGEATLEGVNILWQSDPIPQDPFVYRNTLCDDIKAKIRETFLDLKGKPGSKTFLDNVKSNTFVEMSSDDYNIIRDLKKAKDERKKKKS</sequence>
<dbReference type="AlphaFoldDB" id="A0A381W1G2"/>
<dbReference type="Pfam" id="PF12974">
    <property type="entry name" value="Phosphonate-bd"/>
    <property type="match status" value="1"/>
</dbReference>
<evidence type="ECO:0000256" key="1">
    <source>
        <dbReference type="ARBA" id="ARBA00022729"/>
    </source>
</evidence>
<dbReference type="GO" id="GO:0055085">
    <property type="term" value="P:transmembrane transport"/>
    <property type="evidence" value="ECO:0007669"/>
    <property type="project" value="InterPro"/>
</dbReference>
<name>A0A381W1G2_9ZZZZ</name>
<protein>
    <recommendedName>
        <fullName evidence="3">Solute-binding protein family 3/N-terminal domain-containing protein</fullName>
    </recommendedName>
</protein>
<evidence type="ECO:0008006" key="3">
    <source>
        <dbReference type="Google" id="ProtNLM"/>
    </source>
</evidence>
<dbReference type="EMBL" id="UINC01010425">
    <property type="protein sequence ID" value="SVA46375.1"/>
    <property type="molecule type" value="Genomic_DNA"/>
</dbReference>
<dbReference type="PANTHER" id="PTHR35841">
    <property type="entry name" value="PHOSPHONATES-BINDING PERIPLASMIC PROTEIN"/>
    <property type="match status" value="1"/>
</dbReference>
<dbReference type="Gene3D" id="3.40.190.10">
    <property type="entry name" value="Periplasmic binding protein-like II"/>
    <property type="match status" value="2"/>
</dbReference>
<evidence type="ECO:0000313" key="2">
    <source>
        <dbReference type="EMBL" id="SVA46375.1"/>
    </source>
</evidence>
<reference evidence="2" key="1">
    <citation type="submission" date="2018-05" db="EMBL/GenBank/DDBJ databases">
        <authorList>
            <person name="Lanie J.A."/>
            <person name="Ng W.-L."/>
            <person name="Kazmierczak K.M."/>
            <person name="Andrzejewski T.M."/>
            <person name="Davidsen T.M."/>
            <person name="Wayne K.J."/>
            <person name="Tettelin H."/>
            <person name="Glass J.I."/>
            <person name="Rusch D."/>
            <person name="Podicherti R."/>
            <person name="Tsui H.-C.T."/>
            <person name="Winkler M.E."/>
        </authorList>
    </citation>
    <scope>NUCLEOTIDE SEQUENCE</scope>
</reference>
<dbReference type="GO" id="GO:0043190">
    <property type="term" value="C:ATP-binding cassette (ABC) transporter complex"/>
    <property type="evidence" value="ECO:0007669"/>
    <property type="project" value="InterPro"/>
</dbReference>
<dbReference type="PANTHER" id="PTHR35841:SF1">
    <property type="entry name" value="PHOSPHONATES-BINDING PERIPLASMIC PROTEIN"/>
    <property type="match status" value="1"/>
</dbReference>
<proteinExistence type="predicted"/>
<accession>A0A381W1G2</accession>